<name>A0A8C3JGH3_9CHAR</name>
<keyword evidence="6" id="KW-0677">Repeat</keyword>
<dbReference type="SMART" id="SM00194">
    <property type="entry name" value="PTPc"/>
    <property type="match status" value="2"/>
</dbReference>
<dbReference type="InterPro" id="IPR036179">
    <property type="entry name" value="Ig-like_dom_sf"/>
</dbReference>
<feature type="region of interest" description="Disordered" evidence="16">
    <location>
        <begin position="1406"/>
        <end position="1427"/>
    </location>
</feature>
<dbReference type="PROSITE" id="PS00383">
    <property type="entry name" value="TYR_PHOSPHATASE_1"/>
    <property type="match status" value="2"/>
</dbReference>
<comment type="similarity">
    <text evidence="2">Belongs to the protein-tyrosine phosphatase family. Receptor class 2B subfamily.</text>
</comment>
<dbReference type="InterPro" id="IPR036116">
    <property type="entry name" value="FN3_sf"/>
</dbReference>
<reference evidence="23" key="2">
    <citation type="submission" date="2025-09" db="UniProtKB">
        <authorList>
            <consortium name="Ensembl"/>
        </authorList>
    </citation>
    <scope>IDENTIFICATION</scope>
</reference>
<dbReference type="Gene3D" id="3.90.190.10">
    <property type="entry name" value="Protein tyrosine phosphatase superfamily"/>
    <property type="match status" value="2"/>
</dbReference>
<dbReference type="Ensembl" id="ENSCPGT00000005968.1">
    <property type="protein sequence ID" value="ENSCPGP00000005410.1"/>
    <property type="gene ID" value="ENSCPGG00000001583.1"/>
</dbReference>
<feature type="domain" description="Fibronectin type-III" evidence="22">
    <location>
        <begin position="471"/>
        <end position="577"/>
    </location>
</feature>
<evidence type="ECO:0000256" key="2">
    <source>
        <dbReference type="ARBA" id="ARBA00006396"/>
    </source>
</evidence>
<dbReference type="EC" id="3.1.3.48" evidence="3"/>
<feature type="transmembrane region" description="Helical" evidence="17">
    <location>
        <begin position="721"/>
        <end position="746"/>
    </location>
</feature>
<evidence type="ECO:0000313" key="23">
    <source>
        <dbReference type="Ensembl" id="ENSCPGP00000005410.1"/>
    </source>
</evidence>
<dbReference type="InterPro" id="IPR057598">
    <property type="entry name" value="Fn3_PTPRU"/>
</dbReference>
<dbReference type="FunFam" id="2.60.40.10:FF:000025">
    <property type="entry name" value="receptor-type tyrosine-protein phosphatase U isoform X2"/>
    <property type="match status" value="1"/>
</dbReference>
<comment type="catalytic activity">
    <reaction evidence="15">
        <text>O-phospho-L-tyrosyl-[protein] + H2O = L-tyrosyl-[protein] + phosphate</text>
        <dbReference type="Rhea" id="RHEA:10684"/>
        <dbReference type="Rhea" id="RHEA-COMP:10136"/>
        <dbReference type="Rhea" id="RHEA-COMP:20101"/>
        <dbReference type="ChEBI" id="CHEBI:15377"/>
        <dbReference type="ChEBI" id="CHEBI:43474"/>
        <dbReference type="ChEBI" id="CHEBI:46858"/>
        <dbReference type="ChEBI" id="CHEBI:61978"/>
        <dbReference type="EC" id="3.1.3.48"/>
    </reaction>
</comment>
<dbReference type="Proteomes" id="UP000694419">
    <property type="component" value="Unplaced"/>
</dbReference>
<keyword evidence="12" id="KW-0675">Receptor</keyword>
<dbReference type="PROSITE" id="PS50055">
    <property type="entry name" value="TYR_PHOSPHATASE_PTP"/>
    <property type="match status" value="2"/>
</dbReference>
<dbReference type="PANTHER" id="PTHR24051">
    <property type="entry name" value="SUSHI DOMAIN-CONTAINING PROTEIN 1"/>
    <property type="match status" value="1"/>
</dbReference>
<keyword evidence="13" id="KW-0325">Glycoprotein</keyword>
<dbReference type="FunFam" id="2.60.40.10:FF:000019">
    <property type="entry name" value="receptor-type tyrosine-protein phosphatase kappa isoform X2"/>
    <property type="match status" value="1"/>
</dbReference>
<dbReference type="Pfam" id="PF00041">
    <property type="entry name" value="fn3"/>
    <property type="match status" value="1"/>
</dbReference>
<dbReference type="PROSITE" id="PS00740">
    <property type="entry name" value="MAM_1"/>
    <property type="match status" value="1"/>
</dbReference>
<evidence type="ECO:0000313" key="24">
    <source>
        <dbReference type="Proteomes" id="UP000694419"/>
    </source>
</evidence>
<dbReference type="InterPro" id="IPR000998">
    <property type="entry name" value="MAM_dom"/>
</dbReference>
<evidence type="ECO:0000256" key="4">
    <source>
        <dbReference type="ARBA" id="ARBA00022692"/>
    </source>
</evidence>
<feature type="domain" description="MAM" evidence="20">
    <location>
        <begin position="41"/>
        <end position="174"/>
    </location>
</feature>
<dbReference type="SMART" id="SM00409">
    <property type="entry name" value="IG"/>
    <property type="match status" value="1"/>
</dbReference>
<evidence type="ECO:0000256" key="12">
    <source>
        <dbReference type="ARBA" id="ARBA00023170"/>
    </source>
</evidence>
<dbReference type="FunFam" id="2.60.40.10:FF:000048">
    <property type="entry name" value="receptor-type tyrosine-protein phosphatase U isoform X1"/>
    <property type="match status" value="1"/>
</dbReference>
<dbReference type="SUPFAM" id="SSF52799">
    <property type="entry name" value="(Phosphotyrosine protein) phosphatases II"/>
    <property type="match status" value="2"/>
</dbReference>
<dbReference type="InterPro" id="IPR003595">
    <property type="entry name" value="Tyr_Pase_cat"/>
</dbReference>
<dbReference type="InterPro" id="IPR029021">
    <property type="entry name" value="Prot-tyrosine_phosphatase-like"/>
</dbReference>
<dbReference type="CDD" id="cd06263">
    <property type="entry name" value="MAM"/>
    <property type="match status" value="1"/>
</dbReference>
<evidence type="ECO:0000259" key="19">
    <source>
        <dbReference type="PROSITE" id="PS50056"/>
    </source>
</evidence>
<keyword evidence="14" id="KW-0393">Immunoglobulin domain</keyword>
<dbReference type="PROSITE" id="PS50060">
    <property type="entry name" value="MAM_2"/>
    <property type="match status" value="1"/>
</dbReference>
<evidence type="ECO:0000256" key="13">
    <source>
        <dbReference type="ARBA" id="ARBA00023180"/>
    </source>
</evidence>
<evidence type="ECO:0000256" key="7">
    <source>
        <dbReference type="ARBA" id="ARBA00022801"/>
    </source>
</evidence>
<keyword evidence="8" id="KW-0904">Protein phosphatase</keyword>
<dbReference type="InterPro" id="IPR000242">
    <property type="entry name" value="PTP_cat"/>
</dbReference>
<dbReference type="InterPro" id="IPR016130">
    <property type="entry name" value="Tyr_Pase_AS"/>
</dbReference>
<dbReference type="GO" id="GO:0016020">
    <property type="term" value="C:membrane"/>
    <property type="evidence" value="ECO:0007669"/>
    <property type="project" value="UniProtKB-SubCell"/>
</dbReference>
<accession>A0A8C3JGH3</accession>
<dbReference type="SMART" id="SM00060">
    <property type="entry name" value="FN3"/>
    <property type="match status" value="3"/>
</dbReference>
<dbReference type="Pfam" id="PF00102">
    <property type="entry name" value="Y_phosphatase"/>
    <property type="match status" value="2"/>
</dbReference>
<dbReference type="InterPro" id="IPR003961">
    <property type="entry name" value="FN3_dom"/>
</dbReference>
<keyword evidence="9 17" id="KW-1133">Transmembrane helix</keyword>
<evidence type="ECO:0000256" key="5">
    <source>
        <dbReference type="ARBA" id="ARBA00022729"/>
    </source>
</evidence>
<comment type="subcellular location">
    <subcellularLocation>
        <location evidence="1">Membrane</location>
        <topology evidence="1">Single-pass type I membrane protein</topology>
    </subcellularLocation>
</comment>
<dbReference type="SUPFAM" id="SSF49265">
    <property type="entry name" value="Fibronectin type III"/>
    <property type="match status" value="2"/>
</dbReference>
<dbReference type="InterPro" id="IPR013320">
    <property type="entry name" value="ConA-like_dom_sf"/>
</dbReference>
<keyword evidence="7" id="KW-0378">Hydrolase</keyword>
<evidence type="ECO:0000256" key="9">
    <source>
        <dbReference type="ARBA" id="ARBA00022989"/>
    </source>
</evidence>
<evidence type="ECO:0000256" key="8">
    <source>
        <dbReference type="ARBA" id="ARBA00022912"/>
    </source>
</evidence>
<dbReference type="Gene3D" id="2.60.40.10">
    <property type="entry name" value="Immunoglobulins"/>
    <property type="match status" value="4"/>
</dbReference>
<feature type="domain" description="Tyrosine-protein phosphatase" evidence="18">
    <location>
        <begin position="882"/>
        <end position="1105"/>
    </location>
</feature>
<dbReference type="SMART" id="SM00404">
    <property type="entry name" value="PTPc_motif"/>
    <property type="match status" value="2"/>
</dbReference>
<keyword evidence="5" id="KW-0732">Signal</keyword>
<dbReference type="PRINTS" id="PR00700">
    <property type="entry name" value="PRTYPHPHTASE"/>
</dbReference>
<proteinExistence type="inferred from homology"/>
<feature type="domain" description="Tyrosine specific protein phosphatases" evidence="19">
    <location>
        <begin position="1316"/>
        <end position="1386"/>
    </location>
</feature>
<feature type="domain" description="Fibronectin type-III" evidence="22">
    <location>
        <begin position="372"/>
        <end position="470"/>
    </location>
</feature>
<reference evidence="23" key="1">
    <citation type="submission" date="2025-08" db="UniProtKB">
        <authorList>
            <consortium name="Ensembl"/>
        </authorList>
    </citation>
    <scope>IDENTIFICATION</scope>
</reference>
<dbReference type="Pfam" id="PF23144">
    <property type="entry name" value="Fn3_PTPRU"/>
    <property type="match status" value="1"/>
</dbReference>
<dbReference type="PROSITE" id="PS50056">
    <property type="entry name" value="TYR_PHOSPHATASE_2"/>
    <property type="match status" value="2"/>
</dbReference>
<organism evidence="23 24">
    <name type="scientific">Calidris pygmaea</name>
    <name type="common">Spoon-billed sandpiper</name>
    <dbReference type="NCBI Taxonomy" id="425635"/>
    <lineage>
        <taxon>Eukaryota</taxon>
        <taxon>Metazoa</taxon>
        <taxon>Chordata</taxon>
        <taxon>Craniata</taxon>
        <taxon>Vertebrata</taxon>
        <taxon>Euteleostomi</taxon>
        <taxon>Archelosauria</taxon>
        <taxon>Archosauria</taxon>
        <taxon>Dinosauria</taxon>
        <taxon>Saurischia</taxon>
        <taxon>Theropoda</taxon>
        <taxon>Coelurosauria</taxon>
        <taxon>Aves</taxon>
        <taxon>Neognathae</taxon>
        <taxon>Neoaves</taxon>
        <taxon>Charadriiformes</taxon>
        <taxon>Scolopacidae</taxon>
        <taxon>Calidris</taxon>
    </lineage>
</organism>
<keyword evidence="24" id="KW-1185">Reference proteome</keyword>
<sequence>MRSPLSLLFSKLNMPSMLPVLHPPPSPSLLAKLGRCGTKGDDSMFSPTSPSPTAGSYLMVNSSQHAPGQKAHLLFQALSENDTHCLQFSYFMYSRDGHSPGTLSAYVRVTGGPVGSAVWNASGSHGRQWHQAELAVSLFWPNEYQVLFEAVVSSERRGYLGLDDILLLNYPCSKAPHFSRLGDVEVNAGQNATFQCVAAGKAAEAERFLMQRQSGEVVPAASVKHISHRRFLATFQLDEVAKEEQDLYRCITQSSRGSGVSNFAELIVKEPPTPIAPPQLLRAGSTYLIIQLNTNSIIGDGPIVRKEIEYRMTSGPWSEVHAVNMQTYKLWHLDPDTEYEISVLLTRPGEGGTGKPGPPLISRTKCAEPMRAPKGLAFSEIQSRQLTLQWEPLGYNLTRCHTYTVSLCYRYFVGTGHNQTFRECVKMERNANRYTIKNLLPYKNIHVKLILSNPEGRKEGKEVIFQTDEDVPGGIASESLTFTPLEDMIFLKWEEPVEPNGLITQYEISYQSIESSDPAVNVPGPRRTISKLRNETYHVFSNLHPGTTYLFSVRARTGKGFGQTALTEITTNISAPTFDYGDMPSPLSESESTITVLLRPAQGRGAPISTYQVIVEEDRPKKLKRELGGQECFPVPLTFDDAVSRGSVHYFGAELPASSLTEAKPFTVGDNQTYSGYWNPPLEPKKAYLIYFQAMSNLKGVSSCGTRSKRPLEVSQHSEEMGLILGICAGGLIVLIILLGAIIVVIRKGKPVNMTKATINYRHEKTHMMSAIDRSFTDQSTLQEDERLGLSFMDTHNYGNRGKDGEPQHLPCDQRSSVVNESSSLLGGSPRRQCGRKGSPYHTGQLHPAVRVADLLQHINQMKTAEGYGFKQEYEVRASCGEVLGRVGDDRHRVKLHPLLGDPNSDYINANYIDVSGDSASLHGGVWEMVYDFWRMVWQEHCSSIVMITKLVEVGRVKCSKYWPDDSEMYGDIKITLVKSETLAEYAVRTFALERRGYSARHEVKQFHFTSWPEHGVPYHATGLLAFIRRVKASTPPDAGPIVIHCSAGTGRTGCYIVLDVMLDMAECEGVVDIYNCVKTLCSRRINMIQTEEQYVFIHDAILEACLCGETSIPANEFKPTYKEMVRIEPQSNSSQLREEFQTLNSVTPHLDVEECSIALLPRNRERNRSMDVLPPDRCLPFLISVDGDSNNYINAALTDSYTKSAAFIVTLHPLQNTTTDFWRLVYDYGCTSIVMLNHKLFLFSPQPCLQYWPEPGLQQYGPMEVEYVSGAADEDIVSRLFRVQNITRLQEGHLMVRHFQYLRWSPYRDTPDSKKSFLHLLAQVERWQKESGDGRTVVHCLNGGGRSGTFCASTMILEMIKCHNMADVFYAAKTLRNYKPNMVETLVSISPRWCPPRLLFPPAGRKGPGGPFLGSPPKNLLPHPKS</sequence>
<evidence type="ECO:0000256" key="3">
    <source>
        <dbReference type="ARBA" id="ARBA00013064"/>
    </source>
</evidence>
<evidence type="ECO:0000256" key="6">
    <source>
        <dbReference type="ARBA" id="ARBA00022737"/>
    </source>
</evidence>
<dbReference type="InterPro" id="IPR013783">
    <property type="entry name" value="Ig-like_fold"/>
</dbReference>
<dbReference type="FunFam" id="2.60.40.10:FF:000009">
    <property type="entry name" value="receptor-type tyrosine-protein phosphatase U isoform X1"/>
    <property type="match status" value="1"/>
</dbReference>
<evidence type="ECO:0000256" key="15">
    <source>
        <dbReference type="ARBA" id="ARBA00051722"/>
    </source>
</evidence>
<dbReference type="SUPFAM" id="SSF48726">
    <property type="entry name" value="Immunoglobulin"/>
    <property type="match status" value="1"/>
</dbReference>
<evidence type="ECO:0000256" key="11">
    <source>
        <dbReference type="ARBA" id="ARBA00023157"/>
    </source>
</evidence>
<dbReference type="PANTHER" id="PTHR24051:SF10">
    <property type="entry name" value="RECEPTOR-TYPE TYROSINE-PROTEIN PHOSPHATASE U-RELATED"/>
    <property type="match status" value="1"/>
</dbReference>
<dbReference type="SMART" id="SM00137">
    <property type="entry name" value="MAM"/>
    <property type="match status" value="1"/>
</dbReference>
<keyword evidence="10 17" id="KW-0472">Membrane</keyword>
<dbReference type="CDD" id="cd00063">
    <property type="entry name" value="FN3"/>
    <property type="match status" value="3"/>
</dbReference>
<dbReference type="PROSITE" id="PS50853">
    <property type="entry name" value="FN3"/>
    <property type="match status" value="3"/>
</dbReference>
<dbReference type="SUPFAM" id="SSF49899">
    <property type="entry name" value="Concanavalin A-like lectins/glucanases"/>
    <property type="match status" value="1"/>
</dbReference>
<dbReference type="Pfam" id="PF00629">
    <property type="entry name" value="MAM"/>
    <property type="match status" value="1"/>
</dbReference>
<evidence type="ECO:0000259" key="22">
    <source>
        <dbReference type="PROSITE" id="PS50853"/>
    </source>
</evidence>
<dbReference type="Gene3D" id="2.60.120.200">
    <property type="match status" value="1"/>
</dbReference>
<dbReference type="FunFam" id="3.90.190.10:FF:000003">
    <property type="entry name" value="receptor-type tyrosine-protein phosphatase kappa isoform X1"/>
    <property type="match status" value="1"/>
</dbReference>
<evidence type="ECO:0000259" key="18">
    <source>
        <dbReference type="PROSITE" id="PS50055"/>
    </source>
</evidence>
<dbReference type="InterPro" id="IPR003599">
    <property type="entry name" value="Ig_sub"/>
</dbReference>
<dbReference type="InterPro" id="IPR051622">
    <property type="entry name" value="R-tyr_protein_phosphatases"/>
</dbReference>
<keyword evidence="4 17" id="KW-0812">Transmembrane</keyword>
<feature type="domain" description="Tyrosine-protein phosphatase" evidence="18">
    <location>
        <begin position="1137"/>
        <end position="1386"/>
    </location>
</feature>
<evidence type="ECO:0000256" key="1">
    <source>
        <dbReference type="ARBA" id="ARBA00004479"/>
    </source>
</evidence>
<protein>
    <recommendedName>
        <fullName evidence="3">protein-tyrosine-phosphatase</fullName>
        <ecNumber evidence="3">3.1.3.48</ecNumber>
    </recommendedName>
</protein>
<evidence type="ECO:0000256" key="16">
    <source>
        <dbReference type="SAM" id="MobiDB-lite"/>
    </source>
</evidence>
<feature type="domain" description="Tyrosine specific protein phosphatases" evidence="19">
    <location>
        <begin position="1025"/>
        <end position="1096"/>
    </location>
</feature>
<dbReference type="FunFam" id="3.90.190.10:FF:000014">
    <property type="entry name" value="receptor-type tyrosine-protein phosphatase U isoform X2"/>
    <property type="match status" value="1"/>
</dbReference>
<feature type="domain" description="Ig-like" evidence="21">
    <location>
        <begin position="176"/>
        <end position="261"/>
    </location>
</feature>
<dbReference type="GO" id="GO:0004725">
    <property type="term" value="F:protein tyrosine phosphatase activity"/>
    <property type="evidence" value="ECO:0007669"/>
    <property type="project" value="UniProtKB-EC"/>
</dbReference>
<evidence type="ECO:0000259" key="21">
    <source>
        <dbReference type="PROSITE" id="PS50835"/>
    </source>
</evidence>
<evidence type="ECO:0000256" key="10">
    <source>
        <dbReference type="ARBA" id="ARBA00023136"/>
    </source>
</evidence>
<evidence type="ECO:0000256" key="17">
    <source>
        <dbReference type="SAM" id="Phobius"/>
    </source>
</evidence>
<dbReference type="InterPro" id="IPR007110">
    <property type="entry name" value="Ig-like_dom"/>
</dbReference>
<evidence type="ECO:0000256" key="14">
    <source>
        <dbReference type="ARBA" id="ARBA00023319"/>
    </source>
</evidence>
<dbReference type="PROSITE" id="PS50835">
    <property type="entry name" value="IG_LIKE"/>
    <property type="match status" value="1"/>
</dbReference>
<feature type="domain" description="Fibronectin type-III" evidence="22">
    <location>
        <begin position="274"/>
        <end position="369"/>
    </location>
</feature>
<evidence type="ECO:0000259" key="20">
    <source>
        <dbReference type="PROSITE" id="PS50060"/>
    </source>
</evidence>
<keyword evidence="11" id="KW-1015">Disulfide bond</keyword>
<dbReference type="InterPro" id="IPR000387">
    <property type="entry name" value="Tyr_Pase_dom"/>
</dbReference>
<dbReference type="PRINTS" id="PR00020">
    <property type="entry name" value="MAMDOMAIN"/>
</dbReference>